<evidence type="ECO:0000256" key="3">
    <source>
        <dbReference type="SAM" id="MobiDB-lite"/>
    </source>
</evidence>
<dbReference type="InterPro" id="IPR036388">
    <property type="entry name" value="WH-like_DNA-bd_sf"/>
</dbReference>
<dbReference type="PANTHER" id="PTHR16305">
    <property type="entry name" value="TESTICULAR SOLUBLE ADENYLYL CYCLASE"/>
    <property type="match status" value="1"/>
</dbReference>
<gene>
    <name evidence="5" type="ORF">SAMN00790413_04949</name>
</gene>
<organism evidence="5 6">
    <name type="scientific">Deinococcus hopiensis KR-140</name>
    <dbReference type="NCBI Taxonomy" id="695939"/>
    <lineage>
        <taxon>Bacteria</taxon>
        <taxon>Thermotogati</taxon>
        <taxon>Deinococcota</taxon>
        <taxon>Deinococci</taxon>
        <taxon>Deinococcales</taxon>
        <taxon>Deinococcaceae</taxon>
        <taxon>Deinococcus</taxon>
    </lineage>
</organism>
<proteinExistence type="predicted"/>
<sequence>MYVQLLGVPKIMLEGQEVRWPSRKSLGLLAYLALEGATLRDRLAELLWSALETKRARHSLRQELYLISRTALGQILEVGQERVALRVGVEVDVLTFKGLAETGNISEALALPQGALLDGYHLDDAETFNEWLSFKRESLNALRRELLGRQAEILENRSDLRGALRLYLDLLQEDPLQEAHERAAIRLHITLGERERGLQRFETFRALLMRELGLEPLPETVREAERAGTESPRPSALPALPEGPPLSPPLIGRDDAWRSLEQGQSTLTLLLGEPGVGKTRLALAFATTFGPPAVLRGHEVSRATPLYPVAEAIRAALHEPSRRARLDELPPVLQAEISRLVPDFPTPLPHAPEGRARFIEALGQALMAIAGPDGALVWDDLQWIDQSSLEVLSHLVRRAAQAHKPPRLLATARRDEALLRDDLQSMLLDLQRDKLVARIALQGLNSDEVHRLVQALSGSHAAPLFSQRLYAATGGNPLFVLETLRYLFETRHLREEEGIWTSPFDEVTSDYAELPIPPEVRDVVLGRVKRLNAAARRLLEAASVCGDVFHLRELSASVALSEWDALEPLESLLAAQIWMEHGDGYRFSHDLIRRAVHAELSGQRRRLLHGRLAHVLQEREAEPARIADHFESAGEHLTARIWRIRAAQEATRIYAYREALRQYERALETNPEPEQAYVWSLARVDLMRILDDREACEVELGHLDLLASQIGEPAKRAEVSVRWSLLHDQAGRYDLAMRSASQAASEPGLVPELRAQALHCLGTAWVRQLDFAAAEPLFLEGLAHENLSYGVRARLLDSLAHCALQRNDHRQAAEYNKEAQANWQDARDRRGLAVSHNTAARLAMLSGNQKSAIDHMREAMQQARAVGDLNLTKSFIANLVQVLRDDGQLDAAVEAVSEGLDLVHEARDRSGEGRLQNRLGDVQLLRGRLGAALAAYQQAYTIATELGQSSNRVHALFDQVRTLLLIGHTRTVPALLNELEHLVASTSASLSRSQMELELARYEWLTGHSAEAEQRLNVLWDSRDSLNPRIREGLAALLARVRFSRGDRTSPPTLTAGLVSTPTLRATALMLALRCEQGLSAIDEAELLLGSGRIDPIIALELQQSLAVQLASADSERAKRHIEEARALLVRLYGTLPAELKEDFLRWYTVPQT</sequence>
<dbReference type="InterPro" id="IPR019734">
    <property type="entry name" value="TPR_rpt"/>
</dbReference>
<dbReference type="GO" id="GO:0005524">
    <property type="term" value="F:ATP binding"/>
    <property type="evidence" value="ECO:0007669"/>
    <property type="project" value="UniProtKB-KW"/>
</dbReference>
<dbReference type="Pfam" id="PF13424">
    <property type="entry name" value="TPR_12"/>
    <property type="match status" value="1"/>
</dbReference>
<dbReference type="Gene3D" id="1.25.40.10">
    <property type="entry name" value="Tetratricopeptide repeat domain"/>
    <property type="match status" value="3"/>
</dbReference>
<dbReference type="Pfam" id="PF03704">
    <property type="entry name" value="BTAD"/>
    <property type="match status" value="1"/>
</dbReference>
<dbReference type="InterPro" id="IPR005158">
    <property type="entry name" value="BTAD"/>
</dbReference>
<dbReference type="GO" id="GO:0004016">
    <property type="term" value="F:adenylate cyclase activity"/>
    <property type="evidence" value="ECO:0007669"/>
    <property type="project" value="TreeGrafter"/>
</dbReference>
<evidence type="ECO:0000259" key="4">
    <source>
        <dbReference type="SMART" id="SM01043"/>
    </source>
</evidence>
<evidence type="ECO:0000313" key="6">
    <source>
        <dbReference type="Proteomes" id="UP000192582"/>
    </source>
</evidence>
<keyword evidence="6" id="KW-1185">Reference proteome</keyword>
<dbReference type="Proteomes" id="UP000192582">
    <property type="component" value="Unassembled WGS sequence"/>
</dbReference>
<reference evidence="5 6" key="1">
    <citation type="submission" date="2017-04" db="EMBL/GenBank/DDBJ databases">
        <authorList>
            <person name="Afonso C.L."/>
            <person name="Miller P.J."/>
            <person name="Scott M.A."/>
            <person name="Spackman E."/>
            <person name="Goraichik I."/>
            <person name="Dimitrov K.M."/>
            <person name="Suarez D.L."/>
            <person name="Swayne D.E."/>
        </authorList>
    </citation>
    <scope>NUCLEOTIDE SEQUENCE [LARGE SCALE GENOMIC DNA]</scope>
    <source>
        <strain evidence="5 6">KR-140</strain>
    </source>
</reference>
<dbReference type="GO" id="GO:0005737">
    <property type="term" value="C:cytoplasm"/>
    <property type="evidence" value="ECO:0007669"/>
    <property type="project" value="TreeGrafter"/>
</dbReference>
<dbReference type="AlphaFoldDB" id="A0A1W1UTD3"/>
<dbReference type="InterPro" id="IPR011990">
    <property type="entry name" value="TPR-like_helical_dom_sf"/>
</dbReference>
<dbReference type="Pfam" id="PF13191">
    <property type="entry name" value="AAA_16"/>
    <property type="match status" value="1"/>
</dbReference>
<dbReference type="InterPro" id="IPR041664">
    <property type="entry name" value="AAA_16"/>
</dbReference>
<dbReference type="InterPro" id="IPR027417">
    <property type="entry name" value="P-loop_NTPase"/>
</dbReference>
<keyword evidence="1" id="KW-0547">Nucleotide-binding</keyword>
<dbReference type="PANTHER" id="PTHR16305:SF35">
    <property type="entry name" value="TRANSCRIPTIONAL ACTIVATOR DOMAIN"/>
    <property type="match status" value="1"/>
</dbReference>
<dbReference type="Gene3D" id="1.10.10.10">
    <property type="entry name" value="Winged helix-like DNA-binding domain superfamily/Winged helix DNA-binding domain"/>
    <property type="match status" value="1"/>
</dbReference>
<dbReference type="SMART" id="SM01043">
    <property type="entry name" value="BTAD"/>
    <property type="match status" value="1"/>
</dbReference>
<dbReference type="STRING" id="695939.SAMN00790413_04949"/>
<evidence type="ECO:0000256" key="1">
    <source>
        <dbReference type="ARBA" id="ARBA00022741"/>
    </source>
</evidence>
<name>A0A1W1UTD3_9DEIO</name>
<dbReference type="SMART" id="SM00028">
    <property type="entry name" value="TPR"/>
    <property type="match status" value="6"/>
</dbReference>
<dbReference type="SUPFAM" id="SSF52540">
    <property type="entry name" value="P-loop containing nucleoside triphosphate hydrolases"/>
    <property type="match status" value="1"/>
</dbReference>
<feature type="domain" description="Bacterial transcriptional activator" evidence="4">
    <location>
        <begin position="91"/>
        <end position="228"/>
    </location>
</feature>
<dbReference type="EMBL" id="FWWU01000007">
    <property type="protein sequence ID" value="SMB83964.1"/>
    <property type="molecule type" value="Genomic_DNA"/>
</dbReference>
<protein>
    <submittedName>
        <fullName evidence="5">Transcriptional activator domain-containing protein</fullName>
    </submittedName>
</protein>
<dbReference type="SUPFAM" id="SSF48452">
    <property type="entry name" value="TPR-like"/>
    <property type="match status" value="3"/>
</dbReference>
<keyword evidence="2" id="KW-0067">ATP-binding</keyword>
<accession>A0A1W1UTD3</accession>
<evidence type="ECO:0000313" key="5">
    <source>
        <dbReference type="EMBL" id="SMB83964.1"/>
    </source>
</evidence>
<feature type="region of interest" description="Disordered" evidence="3">
    <location>
        <begin position="221"/>
        <end position="245"/>
    </location>
</feature>
<evidence type="ECO:0000256" key="2">
    <source>
        <dbReference type="ARBA" id="ARBA00022840"/>
    </source>
</evidence>